<gene>
    <name evidence="4" type="primary">virB11</name>
    <name evidence="4" type="ORF">KTE52_29845</name>
</gene>
<dbReference type="GO" id="GO:0016887">
    <property type="term" value="F:ATP hydrolysis activity"/>
    <property type="evidence" value="ECO:0007669"/>
    <property type="project" value="InterPro"/>
</dbReference>
<dbReference type="GO" id="GO:0005886">
    <property type="term" value="C:plasma membrane"/>
    <property type="evidence" value="ECO:0007669"/>
    <property type="project" value="UniProtKB-SubCell"/>
</dbReference>
<dbReference type="InterPro" id="IPR001482">
    <property type="entry name" value="T2SS/T4SS_dom"/>
</dbReference>
<comment type="function">
    <text evidence="2">Part of the Type IV secretion system.</text>
</comment>
<comment type="caution">
    <text evidence="4">The sequence shown here is derived from an EMBL/GenBank/DDBJ whole genome shotgun (WGS) entry which is preliminary data.</text>
</comment>
<dbReference type="GO" id="GO:0044097">
    <property type="term" value="P:secretion by the type IV secretion system"/>
    <property type="evidence" value="ECO:0007669"/>
    <property type="project" value="InterPro"/>
</dbReference>
<feature type="domain" description="Bacterial type II secretion system protein E" evidence="3">
    <location>
        <begin position="149"/>
        <end position="294"/>
    </location>
</feature>
<proteinExistence type="inferred from homology"/>
<dbReference type="SUPFAM" id="SSF52540">
    <property type="entry name" value="P-loop containing nucleoside triphosphate hydrolases"/>
    <property type="match status" value="1"/>
</dbReference>
<dbReference type="Gene3D" id="3.40.50.300">
    <property type="entry name" value="P-loop containing nucleotide triphosphate hydrolases"/>
    <property type="match status" value="1"/>
</dbReference>
<dbReference type="InterPro" id="IPR014155">
    <property type="entry name" value="VirB11"/>
</dbReference>
<keyword evidence="2" id="KW-0472">Membrane</keyword>
<dbReference type="InterPro" id="IPR027417">
    <property type="entry name" value="P-loop_NTPase"/>
</dbReference>
<dbReference type="NCBIfam" id="TIGR02788">
    <property type="entry name" value="VirB11"/>
    <property type="match status" value="1"/>
</dbReference>
<comment type="subcellular location">
    <subcellularLocation>
        <location evidence="2">Cell inner membrane</location>
        <topology evidence="2">Peripheral membrane protein</topology>
        <orientation evidence="2">Cytoplasmic side</orientation>
    </subcellularLocation>
</comment>
<reference evidence="4" key="1">
    <citation type="submission" date="2021-06" db="EMBL/GenBank/DDBJ databases">
        <title>A collection of bacterial strains from the Burkholderia cepacia Research Laboratory and Repository.</title>
        <authorList>
            <person name="Lipuma J."/>
            <person name="Spilker T."/>
        </authorList>
    </citation>
    <scope>NUCLEOTIDE SEQUENCE</scope>
    <source>
        <strain evidence="4">AU37435</strain>
    </source>
</reference>
<accession>A0AAP2HQV3</accession>
<dbReference type="AlphaFoldDB" id="A0AAP2HQV3"/>
<organism evidence="4 5">
    <name type="scientific">Burkholderia multivorans</name>
    <dbReference type="NCBI Taxonomy" id="87883"/>
    <lineage>
        <taxon>Bacteria</taxon>
        <taxon>Pseudomonadati</taxon>
        <taxon>Pseudomonadota</taxon>
        <taxon>Betaproteobacteria</taxon>
        <taxon>Burkholderiales</taxon>
        <taxon>Burkholderiaceae</taxon>
        <taxon>Burkholderia</taxon>
        <taxon>Burkholderia cepacia complex</taxon>
    </lineage>
</organism>
<evidence type="ECO:0000256" key="1">
    <source>
        <dbReference type="ARBA" id="ARBA00006611"/>
    </source>
</evidence>
<dbReference type="GO" id="GO:0005524">
    <property type="term" value="F:ATP binding"/>
    <property type="evidence" value="ECO:0007669"/>
    <property type="project" value="UniProtKB-UniRule"/>
</dbReference>
<evidence type="ECO:0000256" key="2">
    <source>
        <dbReference type="RuleBase" id="RU366071"/>
    </source>
</evidence>
<dbReference type="InterPro" id="IPR050921">
    <property type="entry name" value="T4SS_GSP_E_ATPase"/>
</dbReference>
<evidence type="ECO:0000259" key="3">
    <source>
        <dbReference type="Pfam" id="PF00437"/>
    </source>
</evidence>
<dbReference type="Gene3D" id="3.30.450.90">
    <property type="match status" value="1"/>
</dbReference>
<evidence type="ECO:0000313" key="5">
    <source>
        <dbReference type="Proteomes" id="UP001196915"/>
    </source>
</evidence>
<keyword evidence="2" id="KW-1003">Cell membrane</keyword>
<keyword evidence="2" id="KW-0067">ATP-binding</keyword>
<dbReference type="Proteomes" id="UP001196915">
    <property type="component" value="Unassembled WGS sequence"/>
</dbReference>
<dbReference type="Pfam" id="PF00437">
    <property type="entry name" value="T2SSE"/>
    <property type="match status" value="1"/>
</dbReference>
<dbReference type="CDD" id="cd01130">
    <property type="entry name" value="VirB11-like_ATPase"/>
    <property type="match status" value="1"/>
</dbReference>
<protein>
    <recommendedName>
        <fullName evidence="2">Type IV secretion system protein</fullName>
    </recommendedName>
</protein>
<dbReference type="GO" id="GO:0043684">
    <property type="term" value="C:type IV secretion system complex"/>
    <property type="evidence" value="ECO:0007669"/>
    <property type="project" value="UniProtKB-UniRule"/>
</dbReference>
<comment type="similarity">
    <text evidence="1 2">Belongs to the GSP E family.</text>
</comment>
<name>A0AAP2HQV3_9BURK</name>
<dbReference type="EMBL" id="JAHPMX010000030">
    <property type="protein sequence ID" value="MBU9360531.1"/>
    <property type="molecule type" value="Genomic_DNA"/>
</dbReference>
<dbReference type="RefSeq" id="WP_006402586.1">
    <property type="nucleotide sequence ID" value="NZ_CAJHDL010000022.1"/>
</dbReference>
<keyword evidence="2" id="KW-0997">Cell inner membrane</keyword>
<dbReference type="PANTHER" id="PTHR30486">
    <property type="entry name" value="TWITCHING MOTILITY PROTEIN PILT"/>
    <property type="match status" value="1"/>
</dbReference>
<sequence length="334" mass="37546">MSILPAWHNRTGPIAPLLADPDITEIAINGPESVFALRRGARHMEARDVGRIPVNVLEDIARLVAFESRQNVDEKAPLLSASISSELTGHSDYRFQYVQAPAVPHGTVSITIRKPSPFDMDIDYWERSGAFDRINQKLPEEEDLDANLKTAFKDKEWKQFLRLAIAAKKNILITAPTNVGKTSFINTLCRLIGEHERIVTIQDALELQLRQRNVVNLIYSRGNQSVAKVSPSDLMEATLRMTPDRVIMGELRGAEAFTALEMLNTGHGGWMTTMHSNSPSHMWGRLADMVMRAGTTMLRSEIIDYARGLIDIVIQMHRFSDGVRGIREIHLVDR</sequence>
<keyword evidence="2" id="KW-0547">Nucleotide-binding</keyword>
<evidence type="ECO:0000313" key="4">
    <source>
        <dbReference type="EMBL" id="MBU9360531.1"/>
    </source>
</evidence>
<dbReference type="PANTHER" id="PTHR30486:SF6">
    <property type="entry name" value="TYPE IV PILUS RETRACTATION ATPASE PILT"/>
    <property type="match status" value="1"/>
</dbReference>